<keyword evidence="4" id="KW-1185">Reference proteome</keyword>
<feature type="transmembrane region" description="Helical" evidence="1">
    <location>
        <begin position="166"/>
        <end position="186"/>
    </location>
</feature>
<gene>
    <name evidence="3" type="ORF">V5799_033848</name>
</gene>
<evidence type="ECO:0000256" key="1">
    <source>
        <dbReference type="SAM" id="Phobius"/>
    </source>
</evidence>
<sequence length="277" mass="30879">MRDTWDVGTPVNTFLHLTQPTTCFRWGRAMILAIVGVTAALISVASADAPLQLEDTTRLDELGQRCRSDWHCYDHIRRNIICVDRQCVCREGHVPAVVDNWVECKPETEIGDSCSKQKPCSYYSRAFCLNGTCICGDDMYFSDGRCKKFTTFEKHAEETFHPTSKFNVLAILMIVAVLVVALLFLVNQRNMFFYFPCCMRETPLAALQQTAAVSIPTDQHVAPSNTHGVHTSDSQASVNIYQQDKPPSYADTVLNVQYLPSYQEAASPASPAAPKPS</sequence>
<accession>A0AAQ4DM55</accession>
<reference evidence="3 4" key="1">
    <citation type="journal article" date="2023" name="Arcadia Sci">
        <title>De novo assembly of a long-read Amblyomma americanum tick genome.</title>
        <authorList>
            <person name="Chou S."/>
            <person name="Poskanzer K.E."/>
            <person name="Rollins M."/>
            <person name="Thuy-Boun P.S."/>
        </authorList>
    </citation>
    <scope>NUCLEOTIDE SEQUENCE [LARGE SCALE GENOMIC DNA]</scope>
    <source>
        <strain evidence="3">F_SG_1</strain>
        <tissue evidence="3">Salivary glands</tissue>
    </source>
</reference>
<dbReference type="InterPro" id="IPR006149">
    <property type="entry name" value="EB_dom"/>
</dbReference>
<dbReference type="Proteomes" id="UP001321473">
    <property type="component" value="Unassembled WGS sequence"/>
</dbReference>
<feature type="transmembrane region" description="Helical" evidence="1">
    <location>
        <begin position="29"/>
        <end position="47"/>
    </location>
</feature>
<dbReference type="Pfam" id="PF01683">
    <property type="entry name" value="EB"/>
    <property type="match status" value="1"/>
</dbReference>
<keyword evidence="1" id="KW-0812">Transmembrane</keyword>
<name>A0AAQ4DM55_AMBAM</name>
<keyword evidence="1" id="KW-1133">Transmembrane helix</keyword>
<organism evidence="3 4">
    <name type="scientific">Amblyomma americanum</name>
    <name type="common">Lone star tick</name>
    <dbReference type="NCBI Taxonomy" id="6943"/>
    <lineage>
        <taxon>Eukaryota</taxon>
        <taxon>Metazoa</taxon>
        <taxon>Ecdysozoa</taxon>
        <taxon>Arthropoda</taxon>
        <taxon>Chelicerata</taxon>
        <taxon>Arachnida</taxon>
        <taxon>Acari</taxon>
        <taxon>Parasitiformes</taxon>
        <taxon>Ixodida</taxon>
        <taxon>Ixodoidea</taxon>
        <taxon>Ixodidae</taxon>
        <taxon>Amblyomminae</taxon>
        <taxon>Amblyomma</taxon>
    </lineage>
</organism>
<evidence type="ECO:0000313" key="3">
    <source>
        <dbReference type="EMBL" id="KAK8763545.1"/>
    </source>
</evidence>
<evidence type="ECO:0000259" key="2">
    <source>
        <dbReference type="Pfam" id="PF01683"/>
    </source>
</evidence>
<feature type="domain" description="EB" evidence="2">
    <location>
        <begin position="103"/>
        <end position="146"/>
    </location>
</feature>
<evidence type="ECO:0000313" key="4">
    <source>
        <dbReference type="Proteomes" id="UP001321473"/>
    </source>
</evidence>
<keyword evidence="1" id="KW-0472">Membrane</keyword>
<dbReference type="EMBL" id="JARKHS020029225">
    <property type="protein sequence ID" value="KAK8763545.1"/>
    <property type="molecule type" value="Genomic_DNA"/>
</dbReference>
<protein>
    <recommendedName>
        <fullName evidence="2">EB domain-containing protein</fullName>
    </recommendedName>
</protein>
<dbReference type="AlphaFoldDB" id="A0AAQ4DM55"/>
<proteinExistence type="predicted"/>
<comment type="caution">
    <text evidence="3">The sequence shown here is derived from an EMBL/GenBank/DDBJ whole genome shotgun (WGS) entry which is preliminary data.</text>
</comment>